<dbReference type="InParanoid" id="A0A0C2X0U4"/>
<proteinExistence type="predicted"/>
<name>A0A0C2X0U4_AMAMK</name>
<gene>
    <name evidence="3" type="ORF">M378DRAFT_9014</name>
</gene>
<evidence type="ECO:0000259" key="2">
    <source>
        <dbReference type="Pfam" id="PF12146"/>
    </source>
</evidence>
<feature type="domain" description="Peptidase S9 prolyl oligopeptidase catalytic" evidence="1">
    <location>
        <begin position="169"/>
        <end position="249"/>
    </location>
</feature>
<sequence length="273" mass="31164">MTLSLSIDTTWNYGASLRTYCTASLTLTGTHPSHKDYLHQRKLAEQLPLDSFRFDFRGNHESTGKWSYSDILGHVADIQTAVDYLKNTFGYVPQLIVSHSLGSLAAFYWICHTADGQRLPAFVNVSGRYRMKKLYESTNKWQKSLNEQGYYELTVPVARKPVTFRIYLNDFEKFANWDTAFVWHKFPATTDVLTVHGMSDITVPPGDALIYAKALGARRPGTHALHLMEGADHNFTGHIDELIGSILEWWELRRRGGLNTEIWLPHVQESTKL</sequence>
<dbReference type="InterPro" id="IPR001375">
    <property type="entry name" value="Peptidase_S9_cat"/>
</dbReference>
<evidence type="ECO:0000313" key="4">
    <source>
        <dbReference type="Proteomes" id="UP000054549"/>
    </source>
</evidence>
<evidence type="ECO:0000313" key="3">
    <source>
        <dbReference type="EMBL" id="KIL67727.1"/>
    </source>
</evidence>
<feature type="domain" description="Serine aminopeptidase S33" evidence="2">
    <location>
        <begin position="50"/>
        <end position="145"/>
    </location>
</feature>
<dbReference type="SUPFAM" id="SSF53474">
    <property type="entry name" value="alpha/beta-Hydrolases"/>
    <property type="match status" value="1"/>
</dbReference>
<organism evidence="3 4">
    <name type="scientific">Amanita muscaria (strain Koide BX008)</name>
    <dbReference type="NCBI Taxonomy" id="946122"/>
    <lineage>
        <taxon>Eukaryota</taxon>
        <taxon>Fungi</taxon>
        <taxon>Dikarya</taxon>
        <taxon>Basidiomycota</taxon>
        <taxon>Agaricomycotina</taxon>
        <taxon>Agaricomycetes</taxon>
        <taxon>Agaricomycetidae</taxon>
        <taxon>Agaricales</taxon>
        <taxon>Pluteineae</taxon>
        <taxon>Amanitaceae</taxon>
        <taxon>Amanita</taxon>
    </lineage>
</organism>
<dbReference type="InterPro" id="IPR022742">
    <property type="entry name" value="Hydrolase_4"/>
</dbReference>
<dbReference type="InterPro" id="IPR029058">
    <property type="entry name" value="AB_hydrolase_fold"/>
</dbReference>
<dbReference type="STRING" id="946122.A0A0C2X0U4"/>
<keyword evidence="4" id="KW-1185">Reference proteome</keyword>
<dbReference type="Proteomes" id="UP000054549">
    <property type="component" value="Unassembled WGS sequence"/>
</dbReference>
<evidence type="ECO:0000259" key="1">
    <source>
        <dbReference type="Pfam" id="PF00326"/>
    </source>
</evidence>
<dbReference type="OrthoDB" id="9988524at2759"/>
<dbReference type="Pfam" id="PF00326">
    <property type="entry name" value="Peptidase_S9"/>
    <property type="match status" value="1"/>
</dbReference>
<dbReference type="Pfam" id="PF12146">
    <property type="entry name" value="Hydrolase_4"/>
    <property type="match status" value="1"/>
</dbReference>
<reference evidence="3 4" key="1">
    <citation type="submission" date="2014-04" db="EMBL/GenBank/DDBJ databases">
        <title>Evolutionary Origins and Diversification of the Mycorrhizal Mutualists.</title>
        <authorList>
            <consortium name="DOE Joint Genome Institute"/>
            <consortium name="Mycorrhizal Genomics Consortium"/>
            <person name="Kohler A."/>
            <person name="Kuo A."/>
            <person name="Nagy L.G."/>
            <person name="Floudas D."/>
            <person name="Copeland A."/>
            <person name="Barry K.W."/>
            <person name="Cichocki N."/>
            <person name="Veneault-Fourrey C."/>
            <person name="LaButti K."/>
            <person name="Lindquist E.A."/>
            <person name="Lipzen A."/>
            <person name="Lundell T."/>
            <person name="Morin E."/>
            <person name="Murat C."/>
            <person name="Riley R."/>
            <person name="Ohm R."/>
            <person name="Sun H."/>
            <person name="Tunlid A."/>
            <person name="Henrissat B."/>
            <person name="Grigoriev I.V."/>
            <person name="Hibbett D.S."/>
            <person name="Martin F."/>
        </authorList>
    </citation>
    <scope>NUCLEOTIDE SEQUENCE [LARGE SCALE GENOMIC DNA]</scope>
    <source>
        <strain evidence="3 4">Koide BX008</strain>
    </source>
</reference>
<dbReference type="Gene3D" id="3.40.50.1820">
    <property type="entry name" value="alpha/beta hydrolase"/>
    <property type="match status" value="1"/>
</dbReference>
<accession>A0A0C2X0U4</accession>
<dbReference type="EMBL" id="KN818230">
    <property type="protein sequence ID" value="KIL67727.1"/>
    <property type="molecule type" value="Genomic_DNA"/>
</dbReference>
<protein>
    <submittedName>
        <fullName evidence="3">Uncharacterized protein</fullName>
    </submittedName>
</protein>
<dbReference type="AlphaFoldDB" id="A0A0C2X0U4"/>
<dbReference type="HOGENOM" id="CLU_048353_0_1_1"/>